<dbReference type="GO" id="GO:0005634">
    <property type="term" value="C:nucleus"/>
    <property type="evidence" value="ECO:0007669"/>
    <property type="project" value="UniProtKB-SubCell"/>
</dbReference>
<keyword evidence="12 18" id="KW-0804">Transcription</keyword>
<sequence>MASHSAPPLYVCLCFILHILTSTLAQSDNYIVYMDLSAMPKAFSGQHSWYSATLQSLSKTTTTTDVLSSSKLIYSYNHVINGFSASLTPAEHEAVKSSPGYISSIKDLPVKHDTTRSSQFLGLSPNLGAWPVSKFGQDVIIGVVDTGIWPESESFHDEGMTEIPSRWKGECETGTNFSSSLCNKKLIGARFFNKGLIAKYPNITISMNSTRDIDGHGTHTSSTAAGNYVEAASYFGYASGTAGGMAPKARVAMYKALFDEGALSSDVIAAIDQAISDGVDVLSMSLGLDGLALYEDPLAIATFAAIEKNIFVSKSAGNRGPSLETLHHGIPWVLTVAAGTIDREFGATITLGNGIKVMGKSLYPGNSSLTDLPVVFMDQCHNLTQLRQVGEKIVVCEDKDGSSLYDQVNNINSAKVAGAVFISDYKDLEIFLQTPFAAMFMNSKNGEIIKGYIKNNSTEPKGRIEFKKTNVGTKPAPTVTSYSSRGPSQSCPYVLKPDIMAPGDFILAAWPPNLAVAAVNSKLLYSNFNLLSGTSMACPHASGVAALLKGAHPDWSSAAVRSAMMTTADTIDNTNGPIIDIGDNNEPASPLAMGAGQINPNKALDPGLIYDANKEDYVNLLCALNYTLKQIQIVTRSSAVNCSTPSLDLNYPSFIYLLNPNDTKSELKTVQFQRTVTNVGEGMSTYTASVTLPVKGFKVSVVPDQLVFKGKYEKQSYKVSIEGPTKMRETVVFGYLSWAEIGRNHVVKSPIVVTSLQNIEKKIMLRLRRGIFHCSVEIASEKLSSSSSSSSTLSTEQNSSSSNNNNSNKALLDFKETELRLGLPGSKSPERKPTNNGVSVSLFGKDIEKSSSKGYSLSPLKNIVSGAKRGFSNAIDGSSANWGLSMNGKSEADLCKGAVLYSPRGGLDEKNKIIKETSVLPQSPKAAQEKKKNLLPASNEPTSAPAAKAQVVGWPPIRSFRKNTMASNLAKNNDDDGGAEGKSGSGCLYVKVSMDGAPYLRKLDLKTCSNYMEFSSALEKMFSCFTIGQCDSNGLPGRDGLSESRLKDLLHSSEYVLTYEDKDNDWMLVGDVPWGMFAGSCRRLRIMKGSEAIGLAPRAMEKCKNRT</sequence>
<evidence type="ECO:0000256" key="5">
    <source>
        <dbReference type="ARBA" id="ARBA00022491"/>
    </source>
</evidence>
<evidence type="ECO:0000256" key="11">
    <source>
        <dbReference type="ARBA" id="ARBA00023015"/>
    </source>
</evidence>
<feature type="region of interest" description="Disordered" evidence="19">
    <location>
        <begin position="786"/>
        <end position="808"/>
    </location>
</feature>
<dbReference type="FunFam" id="3.40.50.200:FF:000006">
    <property type="entry name" value="Subtilisin-like protease SBT1.5"/>
    <property type="match status" value="1"/>
</dbReference>
<dbReference type="Pfam" id="PF00082">
    <property type="entry name" value="Peptidase_S8"/>
    <property type="match status" value="1"/>
</dbReference>
<gene>
    <name evidence="22" type="ORF">LWI29_030136</name>
</gene>
<feature type="active site" description="Charge relay system" evidence="16 17">
    <location>
        <position position="535"/>
    </location>
</feature>
<dbReference type="InterPro" id="IPR023828">
    <property type="entry name" value="Peptidase_S8_Ser-AS"/>
</dbReference>
<dbReference type="InterPro" id="IPR010259">
    <property type="entry name" value="S8pro/Inhibitor_I9"/>
</dbReference>
<dbReference type="EMBL" id="JAUESC010000004">
    <property type="protein sequence ID" value="KAK0597951.1"/>
    <property type="molecule type" value="Genomic_DNA"/>
</dbReference>
<feature type="active site" description="Charge relay system" evidence="16 17">
    <location>
        <position position="216"/>
    </location>
</feature>
<keyword evidence="6" id="KW-0964">Secreted</keyword>
<comment type="similarity">
    <text evidence="4 17">Belongs to the peptidase S8 family.</text>
</comment>
<evidence type="ECO:0000256" key="4">
    <source>
        <dbReference type="ARBA" id="ARBA00011073"/>
    </source>
</evidence>
<dbReference type="Proteomes" id="UP001168877">
    <property type="component" value="Unassembled WGS sequence"/>
</dbReference>
<evidence type="ECO:0000259" key="21">
    <source>
        <dbReference type="PROSITE" id="PS51745"/>
    </source>
</evidence>
<reference evidence="22" key="1">
    <citation type="journal article" date="2022" name="Plant J.">
        <title>Strategies of tolerance reflected in two North American maple genomes.</title>
        <authorList>
            <person name="McEvoy S.L."/>
            <person name="Sezen U.U."/>
            <person name="Trouern-Trend A."/>
            <person name="McMahon S.M."/>
            <person name="Schaberg P.G."/>
            <person name="Yang J."/>
            <person name="Wegrzyn J.L."/>
            <person name="Swenson N.G."/>
        </authorList>
    </citation>
    <scope>NUCLEOTIDE SEQUENCE</scope>
    <source>
        <strain evidence="22">NS2018</strain>
    </source>
</reference>
<evidence type="ECO:0000256" key="13">
    <source>
        <dbReference type="ARBA" id="ARBA00023180"/>
    </source>
</evidence>
<evidence type="ECO:0000256" key="8">
    <source>
        <dbReference type="ARBA" id="ARBA00022729"/>
    </source>
</evidence>
<organism evidence="22 23">
    <name type="scientific">Acer saccharum</name>
    <name type="common">Sugar maple</name>
    <dbReference type="NCBI Taxonomy" id="4024"/>
    <lineage>
        <taxon>Eukaryota</taxon>
        <taxon>Viridiplantae</taxon>
        <taxon>Streptophyta</taxon>
        <taxon>Embryophyta</taxon>
        <taxon>Tracheophyta</taxon>
        <taxon>Spermatophyta</taxon>
        <taxon>Magnoliopsida</taxon>
        <taxon>eudicotyledons</taxon>
        <taxon>Gunneridae</taxon>
        <taxon>Pentapetalae</taxon>
        <taxon>rosids</taxon>
        <taxon>malvids</taxon>
        <taxon>Sapindales</taxon>
        <taxon>Sapindaceae</taxon>
        <taxon>Hippocastanoideae</taxon>
        <taxon>Acereae</taxon>
        <taxon>Acer</taxon>
    </lineage>
</organism>
<dbReference type="CDD" id="cd04852">
    <property type="entry name" value="Peptidases_S8_3"/>
    <property type="match status" value="1"/>
</dbReference>
<feature type="chain" id="PRO_5041251806" description="Auxin-responsive protein" evidence="20">
    <location>
        <begin position="26"/>
        <end position="1107"/>
    </location>
</feature>
<dbReference type="CDD" id="cd02120">
    <property type="entry name" value="PA_subtilisin_like"/>
    <property type="match status" value="1"/>
</dbReference>
<dbReference type="SUPFAM" id="SSF52743">
    <property type="entry name" value="Subtilisin-like"/>
    <property type="match status" value="1"/>
</dbReference>
<accession>A0AA39SRR8</accession>
<evidence type="ECO:0000256" key="10">
    <source>
        <dbReference type="ARBA" id="ARBA00022825"/>
    </source>
</evidence>
<name>A0AA39SRR8_ACESA</name>
<dbReference type="GO" id="GO:0009734">
    <property type="term" value="P:auxin-activated signaling pathway"/>
    <property type="evidence" value="ECO:0007669"/>
    <property type="project" value="UniProtKB-UniRule"/>
</dbReference>
<evidence type="ECO:0000256" key="17">
    <source>
        <dbReference type="PROSITE-ProRule" id="PRU01240"/>
    </source>
</evidence>
<comment type="subcellular location">
    <subcellularLocation>
        <location evidence="1 18">Nucleus</location>
    </subcellularLocation>
    <subcellularLocation>
        <location evidence="2">Secreted</location>
    </subcellularLocation>
</comment>
<dbReference type="GO" id="GO:0005576">
    <property type="term" value="C:extracellular region"/>
    <property type="evidence" value="ECO:0007669"/>
    <property type="project" value="UniProtKB-SubCell"/>
</dbReference>
<dbReference type="InterPro" id="IPR000209">
    <property type="entry name" value="Peptidase_S8/S53_dom"/>
</dbReference>
<reference evidence="22" key="2">
    <citation type="submission" date="2023-06" db="EMBL/GenBank/DDBJ databases">
        <authorList>
            <person name="Swenson N.G."/>
            <person name="Wegrzyn J.L."/>
            <person name="Mcevoy S.L."/>
        </authorList>
    </citation>
    <scope>NUCLEOTIDE SEQUENCE</scope>
    <source>
        <strain evidence="22">NS2018</strain>
        <tissue evidence="22">Leaf</tissue>
    </source>
</reference>
<dbReference type="Gene3D" id="3.10.20.90">
    <property type="entry name" value="Phosphatidylinositol 3-kinase Catalytic Subunit, Chain A, domain 1"/>
    <property type="match status" value="1"/>
</dbReference>
<evidence type="ECO:0000256" key="19">
    <source>
        <dbReference type="SAM" id="MobiDB-lite"/>
    </source>
</evidence>
<evidence type="ECO:0000313" key="23">
    <source>
        <dbReference type="Proteomes" id="UP001168877"/>
    </source>
</evidence>
<dbReference type="SUPFAM" id="SSF54277">
    <property type="entry name" value="CAD &amp; PB1 domains"/>
    <property type="match status" value="1"/>
</dbReference>
<dbReference type="PANTHER" id="PTHR10795">
    <property type="entry name" value="PROPROTEIN CONVERTASE SUBTILISIN/KEXIN"/>
    <property type="match status" value="1"/>
</dbReference>
<keyword evidence="13" id="KW-0325">Glycoprotein</keyword>
<comment type="function">
    <text evidence="18">Aux/IAA proteins are short-lived transcriptional factors that function as repressors of early auxin response genes at low auxin concentrations.</text>
</comment>
<proteinExistence type="inferred from homology"/>
<dbReference type="Pfam" id="PF17766">
    <property type="entry name" value="fn3_6"/>
    <property type="match status" value="1"/>
</dbReference>
<dbReference type="Gene3D" id="3.30.70.80">
    <property type="entry name" value="Peptidase S8 propeptide/proteinase inhibitor I9"/>
    <property type="match status" value="1"/>
</dbReference>
<evidence type="ECO:0000256" key="1">
    <source>
        <dbReference type="ARBA" id="ARBA00004123"/>
    </source>
</evidence>
<feature type="active site" description="Charge relay system" evidence="16 17">
    <location>
        <position position="145"/>
    </location>
</feature>
<dbReference type="Gene3D" id="3.50.30.30">
    <property type="match status" value="1"/>
</dbReference>
<evidence type="ECO:0000256" key="20">
    <source>
        <dbReference type="SAM" id="SignalP"/>
    </source>
</evidence>
<evidence type="ECO:0000256" key="12">
    <source>
        <dbReference type="ARBA" id="ARBA00023163"/>
    </source>
</evidence>
<dbReference type="InterPro" id="IPR015500">
    <property type="entry name" value="Peptidase_S8_subtilisin-rel"/>
</dbReference>
<evidence type="ECO:0000256" key="16">
    <source>
        <dbReference type="PIRSR" id="PIRSR615500-1"/>
    </source>
</evidence>
<keyword evidence="7 17" id="KW-0645">Protease</keyword>
<evidence type="ECO:0000313" key="22">
    <source>
        <dbReference type="EMBL" id="KAK0597951.1"/>
    </source>
</evidence>
<keyword evidence="10 17" id="KW-0720">Serine protease</keyword>
<keyword evidence="8 20" id="KW-0732">Signal</keyword>
<evidence type="ECO:0000256" key="3">
    <source>
        <dbReference type="ARBA" id="ARBA00006728"/>
    </source>
</evidence>
<keyword evidence="11 18" id="KW-0805">Transcription regulation</keyword>
<keyword evidence="14 18" id="KW-0539">Nucleus</keyword>
<comment type="similarity">
    <text evidence="3 18">Belongs to the Aux/IAA family.</text>
</comment>
<comment type="subunit">
    <text evidence="18">Homodimers and heterodimers.</text>
</comment>
<keyword evidence="23" id="KW-1185">Reference proteome</keyword>
<dbReference type="InterPro" id="IPR034197">
    <property type="entry name" value="Peptidases_S8_3"/>
</dbReference>
<comment type="caution">
    <text evidence="22">The sequence shown here is derived from an EMBL/GenBank/DDBJ whole genome shotgun (WGS) entry which is preliminary data.</text>
</comment>
<feature type="region of interest" description="Disordered" evidence="19">
    <location>
        <begin position="920"/>
        <end position="948"/>
    </location>
</feature>
<dbReference type="GO" id="GO:0004252">
    <property type="term" value="F:serine-type endopeptidase activity"/>
    <property type="evidence" value="ECO:0007669"/>
    <property type="project" value="UniProtKB-UniRule"/>
</dbReference>
<evidence type="ECO:0000256" key="18">
    <source>
        <dbReference type="RuleBase" id="RU004549"/>
    </source>
</evidence>
<dbReference type="InterPro" id="IPR041469">
    <property type="entry name" value="Subtilisin-like_FN3"/>
</dbReference>
<dbReference type="Gene3D" id="3.40.50.200">
    <property type="entry name" value="Peptidase S8/S53 domain"/>
    <property type="match status" value="1"/>
</dbReference>
<dbReference type="AlphaFoldDB" id="A0AA39SRR8"/>
<dbReference type="InterPro" id="IPR045051">
    <property type="entry name" value="SBT"/>
</dbReference>
<evidence type="ECO:0000256" key="6">
    <source>
        <dbReference type="ARBA" id="ARBA00022525"/>
    </source>
</evidence>
<dbReference type="InterPro" id="IPR036852">
    <property type="entry name" value="Peptidase_S8/S53_dom_sf"/>
</dbReference>
<evidence type="ECO:0000256" key="15">
    <source>
        <dbReference type="ARBA" id="ARBA00023294"/>
    </source>
</evidence>
<evidence type="ECO:0000256" key="9">
    <source>
        <dbReference type="ARBA" id="ARBA00022801"/>
    </source>
</evidence>
<dbReference type="FunFam" id="3.30.70.80:FF:000003">
    <property type="entry name" value="Subtilisin-like protease SBT1.9"/>
    <property type="match status" value="1"/>
</dbReference>
<dbReference type="Pfam" id="PF02309">
    <property type="entry name" value="AUX_IAA"/>
    <property type="match status" value="1"/>
</dbReference>
<dbReference type="FunFam" id="3.10.20.90:FF:000078">
    <property type="entry name" value="Auxin-responsive protein"/>
    <property type="match status" value="1"/>
</dbReference>
<dbReference type="PRINTS" id="PR00723">
    <property type="entry name" value="SUBTILISIN"/>
</dbReference>
<dbReference type="InterPro" id="IPR053793">
    <property type="entry name" value="PB1-like"/>
</dbReference>
<dbReference type="Gene3D" id="2.60.40.2310">
    <property type="match status" value="1"/>
</dbReference>
<evidence type="ECO:0000256" key="7">
    <source>
        <dbReference type="ARBA" id="ARBA00022670"/>
    </source>
</evidence>
<dbReference type="PROSITE" id="PS51745">
    <property type="entry name" value="PB1"/>
    <property type="match status" value="1"/>
</dbReference>
<protein>
    <recommendedName>
        <fullName evidence="18">Auxin-responsive protein</fullName>
    </recommendedName>
</protein>
<keyword evidence="9 17" id="KW-0378">Hydrolase</keyword>
<feature type="domain" description="PB1" evidence="21">
    <location>
        <begin position="987"/>
        <end position="1089"/>
    </location>
</feature>
<keyword evidence="5 18" id="KW-0678">Repressor</keyword>
<keyword evidence="15 18" id="KW-0927">Auxin signaling pathway</keyword>
<evidence type="ECO:0000256" key="2">
    <source>
        <dbReference type="ARBA" id="ARBA00004613"/>
    </source>
</evidence>
<dbReference type="PROSITE" id="PS51892">
    <property type="entry name" value="SUBTILASE"/>
    <property type="match status" value="1"/>
</dbReference>
<dbReference type="PROSITE" id="PS00138">
    <property type="entry name" value="SUBTILASE_SER"/>
    <property type="match status" value="1"/>
</dbReference>
<dbReference type="GO" id="GO:0006508">
    <property type="term" value="P:proteolysis"/>
    <property type="evidence" value="ECO:0007669"/>
    <property type="project" value="UniProtKB-KW"/>
</dbReference>
<evidence type="ECO:0000256" key="14">
    <source>
        <dbReference type="ARBA" id="ARBA00023242"/>
    </source>
</evidence>
<feature type="signal peptide" evidence="20">
    <location>
        <begin position="1"/>
        <end position="25"/>
    </location>
</feature>
<dbReference type="InterPro" id="IPR037045">
    <property type="entry name" value="S8pro/Inhibitor_I9_sf"/>
</dbReference>
<dbReference type="InterPro" id="IPR033389">
    <property type="entry name" value="AUX/IAA_dom"/>
</dbReference>
<dbReference type="Pfam" id="PF05922">
    <property type="entry name" value="Inhibitor_I9"/>
    <property type="match status" value="1"/>
</dbReference>